<evidence type="ECO:0000313" key="2">
    <source>
        <dbReference type="EMBL" id="BAI60360.1"/>
    </source>
</evidence>
<dbReference type="SUPFAM" id="SSF53271">
    <property type="entry name" value="PRTase-like"/>
    <property type="match status" value="1"/>
</dbReference>
<accession>D1YV88</accession>
<dbReference type="RefSeq" id="WP_012899040.1">
    <property type="nucleotide sequence ID" value="NC_013665.1"/>
</dbReference>
<dbReference type="GeneID" id="8680418"/>
<dbReference type="InterPro" id="IPR000836">
    <property type="entry name" value="PRTase_dom"/>
</dbReference>
<reference evidence="3" key="3">
    <citation type="journal article" date="2011" name="PLoS ONE">
        <title>Genome sequence of a mesophilic hydrogenotrophic methanogen Methanocella paludicola, the first cultivated representative of the order Methanocellales.</title>
        <authorList>
            <person name="Sakai S."/>
            <person name="Takaki Y."/>
            <person name="Shimamura S."/>
            <person name="Sekine M."/>
            <person name="Tajima T."/>
            <person name="Kosugi H."/>
            <person name="Ichikawa N."/>
            <person name="Tasumi E."/>
            <person name="Hiraki A.T."/>
            <person name="Shimizu A."/>
            <person name="Kato Y."/>
            <person name="Nishiko R."/>
            <person name="Mori K."/>
            <person name="Fujita N."/>
            <person name="Imachi H."/>
            <person name="Takai K."/>
        </authorList>
    </citation>
    <scope>NUCLEOTIDE SEQUENCE [LARGE SCALE GENOMIC DNA]</scope>
    <source>
        <strain evidence="3">DSM 17711 / JCM 13418 / NBRC 101707 / SANAE</strain>
    </source>
</reference>
<feature type="domain" description="Phosphoribosyltransferase" evidence="1">
    <location>
        <begin position="10"/>
        <end position="163"/>
    </location>
</feature>
<keyword evidence="3" id="KW-1185">Reference proteome</keyword>
<dbReference type="OrthoDB" id="56536at2157"/>
<keyword evidence="2" id="KW-0328">Glycosyltransferase</keyword>
<dbReference type="Gene3D" id="3.30.1310.20">
    <property type="entry name" value="PRTase-like"/>
    <property type="match status" value="1"/>
</dbReference>
<proteinExistence type="predicted"/>
<dbReference type="STRING" id="304371.MCP_0288"/>
<reference evidence="2 3" key="2">
    <citation type="journal article" date="2008" name="Int. J. Syst. Evol. Microbiol.">
        <title>Methanocella paludicola gen. nov., sp. nov., a methane-producing archaeon, the first isolate of the lineage 'Rice Cluster I', and proposal of the new archaeal order Methanocellales ord. nov.</title>
        <authorList>
            <person name="Sakai S."/>
            <person name="Imachi H."/>
            <person name="Hanada S."/>
            <person name="Ohashi A."/>
            <person name="Harada H."/>
            <person name="Kamagata Y."/>
        </authorList>
    </citation>
    <scope>NUCLEOTIDE SEQUENCE [LARGE SCALE GENOMIC DNA]</scope>
    <source>
        <strain evidence="3">DSM 17711 / JCM 13418 / NBRC 101707 / SANAE</strain>
    </source>
</reference>
<dbReference type="GO" id="GO:0016757">
    <property type="term" value="F:glycosyltransferase activity"/>
    <property type="evidence" value="ECO:0007669"/>
    <property type="project" value="UniProtKB-KW"/>
</dbReference>
<dbReference type="AlphaFoldDB" id="D1YV88"/>
<gene>
    <name evidence="2" type="ordered locus">MCP_0288</name>
</gene>
<dbReference type="KEGG" id="mpd:MCP_0288"/>
<dbReference type="Pfam" id="PF00156">
    <property type="entry name" value="Pribosyltran"/>
    <property type="match status" value="1"/>
</dbReference>
<dbReference type="EMBL" id="AP011532">
    <property type="protein sequence ID" value="BAI60360.1"/>
    <property type="molecule type" value="Genomic_DNA"/>
</dbReference>
<name>D1YV88_METPS</name>
<protein>
    <submittedName>
        <fullName evidence="2">Phosphoribosyltransferase</fullName>
    </submittedName>
</protein>
<dbReference type="CDD" id="cd06223">
    <property type="entry name" value="PRTases_typeI"/>
    <property type="match status" value="1"/>
</dbReference>
<dbReference type="Gene3D" id="3.40.50.2020">
    <property type="match status" value="1"/>
</dbReference>
<reference evidence="2 3" key="1">
    <citation type="journal article" date="2007" name="Appl. Environ. Microbiol.">
        <title>Isolation of key methanogens for global methane emission from rice paddy fields: a novel isolate affiliated with the clone cluster rice cluster I.</title>
        <authorList>
            <person name="Sakai S."/>
            <person name="Imachi H."/>
            <person name="Sekiguchi Y."/>
            <person name="Ohashi A."/>
            <person name="Harada H."/>
            <person name="Kamagata Y."/>
        </authorList>
    </citation>
    <scope>NUCLEOTIDE SEQUENCE [LARGE SCALE GENOMIC DNA]</scope>
    <source>
        <strain evidence="3">DSM 17711 / JCM 13418 / NBRC 101707 / SANAE</strain>
    </source>
</reference>
<evidence type="ECO:0000259" key="1">
    <source>
        <dbReference type="Pfam" id="PF00156"/>
    </source>
</evidence>
<sequence length="212" mass="23163">MKFKNRSEAGRMLAGQLGAYKGKDVIVLAIPMGGVPVAYEIALEMNAPLDVVMAKKVGAPFNQEFAIGAVTWNGAVLLDENMMRKYNISREYVGEQSRKLIRDMNERLNSLRAGLGSFPKLYGRTVIIVDDGIATGNTMIAAVEAIRDQGPADVVVATPVLPKELVEDMERVAPLVYLDAPDDFEAVGQYYEEFEMTSEDAVRGLMLLANSA</sequence>
<dbReference type="eggNOG" id="arCOG00041">
    <property type="taxonomic scope" value="Archaea"/>
</dbReference>
<keyword evidence="2" id="KW-0808">Transferase</keyword>
<organism evidence="2 3">
    <name type="scientific">Methanocella paludicola (strain DSM 17711 / JCM 13418 / NBRC 101707 / SANAE)</name>
    <dbReference type="NCBI Taxonomy" id="304371"/>
    <lineage>
        <taxon>Archaea</taxon>
        <taxon>Methanobacteriati</taxon>
        <taxon>Methanobacteriota</taxon>
        <taxon>Stenosarchaea group</taxon>
        <taxon>Methanomicrobia</taxon>
        <taxon>Methanocellales</taxon>
        <taxon>Methanocellaceae</taxon>
        <taxon>Methanocella</taxon>
    </lineage>
</organism>
<dbReference type="InParanoid" id="D1YV88"/>
<dbReference type="Proteomes" id="UP000001882">
    <property type="component" value="Chromosome"/>
</dbReference>
<dbReference type="InterPro" id="IPR029057">
    <property type="entry name" value="PRTase-like"/>
</dbReference>
<evidence type="ECO:0000313" key="3">
    <source>
        <dbReference type="Proteomes" id="UP000001882"/>
    </source>
</evidence>